<dbReference type="EMBL" id="LSTO01000001">
    <property type="protein sequence ID" value="OWW19297.1"/>
    <property type="molecule type" value="Genomic_DNA"/>
</dbReference>
<protein>
    <recommendedName>
        <fullName evidence="3">Nucleotidyl transferase AbiEii/AbiGii toxin family protein</fullName>
    </recommendedName>
</protein>
<dbReference type="AlphaFoldDB" id="A0A254TAW2"/>
<dbReference type="Proteomes" id="UP000197535">
    <property type="component" value="Unassembled WGS sequence"/>
</dbReference>
<gene>
    <name evidence="1" type="ORF">AYR66_07075</name>
</gene>
<reference evidence="1 2" key="1">
    <citation type="submission" date="2016-02" db="EMBL/GenBank/DDBJ databases">
        <authorList>
            <person name="Wen L."/>
            <person name="He K."/>
            <person name="Yang H."/>
        </authorList>
    </citation>
    <scope>NUCLEOTIDE SEQUENCE [LARGE SCALE GENOMIC DNA]</scope>
    <source>
        <strain evidence="1 2">TSA40</strain>
    </source>
</reference>
<keyword evidence="2" id="KW-1185">Reference proteome</keyword>
<evidence type="ECO:0000313" key="1">
    <source>
        <dbReference type="EMBL" id="OWW19297.1"/>
    </source>
</evidence>
<comment type="caution">
    <text evidence="1">The sequence shown here is derived from an EMBL/GenBank/DDBJ whole genome shotgun (WGS) entry which is preliminary data.</text>
</comment>
<sequence length="64" mass="7044">MADAYFSHSDTDRAEILAIGADTLDRPAPLLEKDIWVVWTLSKLFNTDLARHLTVKGGTSLSKA</sequence>
<evidence type="ECO:0000313" key="2">
    <source>
        <dbReference type="Proteomes" id="UP000197535"/>
    </source>
</evidence>
<name>A0A254TAW2_9BURK</name>
<organism evidence="1 2">
    <name type="scientific">Noviherbaspirillum denitrificans</name>
    <dbReference type="NCBI Taxonomy" id="1968433"/>
    <lineage>
        <taxon>Bacteria</taxon>
        <taxon>Pseudomonadati</taxon>
        <taxon>Pseudomonadota</taxon>
        <taxon>Betaproteobacteria</taxon>
        <taxon>Burkholderiales</taxon>
        <taxon>Oxalobacteraceae</taxon>
        <taxon>Noviherbaspirillum</taxon>
    </lineage>
</organism>
<evidence type="ECO:0008006" key="3">
    <source>
        <dbReference type="Google" id="ProtNLM"/>
    </source>
</evidence>
<proteinExistence type="predicted"/>
<accession>A0A254TAW2</accession>